<feature type="coiled-coil region" evidence="1">
    <location>
        <begin position="262"/>
        <end position="341"/>
    </location>
</feature>
<dbReference type="Proteomes" id="UP001470230">
    <property type="component" value="Unassembled WGS sequence"/>
</dbReference>
<protein>
    <recommendedName>
        <fullName evidence="4">DUF4201 domain-containing protein</fullName>
    </recommendedName>
</protein>
<evidence type="ECO:0000256" key="1">
    <source>
        <dbReference type="SAM" id="Coils"/>
    </source>
</evidence>
<feature type="coiled-coil region" evidence="1">
    <location>
        <begin position="392"/>
        <end position="433"/>
    </location>
</feature>
<gene>
    <name evidence="2" type="ORF">M9Y10_021653</name>
</gene>
<evidence type="ECO:0000313" key="3">
    <source>
        <dbReference type="Proteomes" id="UP001470230"/>
    </source>
</evidence>
<reference evidence="2 3" key="1">
    <citation type="submission" date="2024-04" db="EMBL/GenBank/DDBJ databases">
        <title>Tritrichomonas musculus Genome.</title>
        <authorList>
            <person name="Alves-Ferreira E."/>
            <person name="Grigg M."/>
            <person name="Lorenzi H."/>
            <person name="Galac M."/>
        </authorList>
    </citation>
    <scope>NUCLEOTIDE SEQUENCE [LARGE SCALE GENOMIC DNA]</scope>
    <source>
        <strain evidence="2 3">EAF2021</strain>
    </source>
</reference>
<evidence type="ECO:0000313" key="2">
    <source>
        <dbReference type="EMBL" id="KAK8893236.1"/>
    </source>
</evidence>
<sequence>MNTILTADILTSSDYSSIDQKDYDHSHFSVSNSYFNFSDNIPQSIANASKVNNHILLKSTKYKEKNQKNKTNGNKIGLNDDINQSLSSDEILLLQSDLQKKLNNFQSKKTMANNEIPISLKLEQKIRKDLKVEYSSDSGSQNKFLGINARKNSKKIEKYIYAISSVDEEIHKCIQSIDSKTSYLNQSKTELLKIENKADQIRFKIDKEKKQHEIMLNKYKNQFKFLAKERNEVKKLAYDNPVSKYRDEQSMIKRYSQVHNSRQELTSELKFIKEKKLRSNNRLERMECQLQRLIRAESNLKKKSKKISKRDKKEAIITSLLDKLESKLKDKQIKKDKEFRRGQIETQILLQTFGNIQQTIQREENNQIGENIYLPDFPVKLIQNKNQREENITKISDELNVVQNDIKLLKREIHKLRKTNEKYQNRIFELNDRQKCQKVNNNYTAIYHNENVNVIYKNANHFMPCTLNEINQLSFDLDKKRDEVEKRKRKMLTKYEKYLSIVYEYGKKWQE</sequence>
<proteinExistence type="predicted"/>
<comment type="caution">
    <text evidence="2">The sequence shown here is derived from an EMBL/GenBank/DDBJ whole genome shotgun (WGS) entry which is preliminary data.</text>
</comment>
<organism evidence="2 3">
    <name type="scientific">Tritrichomonas musculus</name>
    <dbReference type="NCBI Taxonomy" id="1915356"/>
    <lineage>
        <taxon>Eukaryota</taxon>
        <taxon>Metamonada</taxon>
        <taxon>Parabasalia</taxon>
        <taxon>Tritrichomonadida</taxon>
        <taxon>Tritrichomonadidae</taxon>
        <taxon>Tritrichomonas</taxon>
    </lineage>
</organism>
<keyword evidence="3" id="KW-1185">Reference proteome</keyword>
<evidence type="ECO:0008006" key="4">
    <source>
        <dbReference type="Google" id="ProtNLM"/>
    </source>
</evidence>
<accession>A0ABR2KQY9</accession>
<keyword evidence="1" id="KW-0175">Coiled coil</keyword>
<name>A0ABR2KQY9_9EUKA</name>
<feature type="coiled-coil region" evidence="1">
    <location>
        <begin position="191"/>
        <end position="236"/>
    </location>
</feature>
<dbReference type="EMBL" id="JAPFFF010000003">
    <property type="protein sequence ID" value="KAK8893236.1"/>
    <property type="molecule type" value="Genomic_DNA"/>
</dbReference>